<sequence>MTTKHSEEAVLRTFTCLKSVEKELFSILGYSAALSVLIGKVSSGECNVLDALWCQWKIDSLVLLRPHLATQKPASCDTISDCIRRRAGWGSVAAQASSKQKRLFQGSSLEEMVSLWKEELGFAGERAGRELGAVGEQ</sequence>
<evidence type="ECO:0000313" key="2">
    <source>
        <dbReference type="Proteomes" id="UP000012073"/>
    </source>
</evidence>
<dbReference type="AlphaFoldDB" id="R7Q4J6"/>
<dbReference type="Proteomes" id="UP000012073">
    <property type="component" value="Unassembled WGS sequence"/>
</dbReference>
<evidence type="ECO:0000313" key="1">
    <source>
        <dbReference type="EMBL" id="CDF32793.1"/>
    </source>
</evidence>
<dbReference type="KEGG" id="ccp:CHC_T00001694001"/>
<name>R7Q4J6_CHOCR</name>
<protein>
    <submittedName>
        <fullName evidence="1">Uncharacterized protein</fullName>
    </submittedName>
</protein>
<accession>R7Q4J6</accession>
<dbReference type="EMBL" id="HG001587">
    <property type="protein sequence ID" value="CDF32793.1"/>
    <property type="molecule type" value="Genomic_DNA"/>
</dbReference>
<dbReference type="Gramene" id="CDF32793">
    <property type="protein sequence ID" value="CDF32793"/>
    <property type="gene ID" value="CHC_T00001694001"/>
</dbReference>
<gene>
    <name evidence="1" type="ORF">CHC_T00001694001</name>
</gene>
<dbReference type="GeneID" id="17320311"/>
<dbReference type="RefSeq" id="XP_005712594.1">
    <property type="nucleotide sequence ID" value="XM_005712537.1"/>
</dbReference>
<organism evidence="1 2">
    <name type="scientific">Chondrus crispus</name>
    <name type="common">Carrageen Irish moss</name>
    <name type="synonym">Polymorpha crispa</name>
    <dbReference type="NCBI Taxonomy" id="2769"/>
    <lineage>
        <taxon>Eukaryota</taxon>
        <taxon>Rhodophyta</taxon>
        <taxon>Florideophyceae</taxon>
        <taxon>Rhodymeniophycidae</taxon>
        <taxon>Gigartinales</taxon>
        <taxon>Gigartinaceae</taxon>
        <taxon>Chondrus</taxon>
    </lineage>
</organism>
<reference evidence="2" key="1">
    <citation type="journal article" date="2013" name="Proc. Natl. Acad. Sci. U.S.A.">
        <title>Genome structure and metabolic features in the red seaweed Chondrus crispus shed light on evolution of the Archaeplastida.</title>
        <authorList>
            <person name="Collen J."/>
            <person name="Porcel B."/>
            <person name="Carre W."/>
            <person name="Ball S.G."/>
            <person name="Chaparro C."/>
            <person name="Tonon T."/>
            <person name="Barbeyron T."/>
            <person name="Michel G."/>
            <person name="Noel B."/>
            <person name="Valentin K."/>
            <person name="Elias M."/>
            <person name="Artiguenave F."/>
            <person name="Arun A."/>
            <person name="Aury J.M."/>
            <person name="Barbosa-Neto J.F."/>
            <person name="Bothwell J.H."/>
            <person name="Bouget F.Y."/>
            <person name="Brillet L."/>
            <person name="Cabello-Hurtado F."/>
            <person name="Capella-Gutierrez S."/>
            <person name="Charrier B."/>
            <person name="Cladiere L."/>
            <person name="Cock J.M."/>
            <person name="Coelho S.M."/>
            <person name="Colleoni C."/>
            <person name="Czjzek M."/>
            <person name="Da Silva C."/>
            <person name="Delage L."/>
            <person name="Denoeud F."/>
            <person name="Deschamps P."/>
            <person name="Dittami S.M."/>
            <person name="Gabaldon T."/>
            <person name="Gachon C.M."/>
            <person name="Groisillier A."/>
            <person name="Herve C."/>
            <person name="Jabbari K."/>
            <person name="Katinka M."/>
            <person name="Kloareg B."/>
            <person name="Kowalczyk N."/>
            <person name="Labadie K."/>
            <person name="Leblanc C."/>
            <person name="Lopez P.J."/>
            <person name="McLachlan D.H."/>
            <person name="Meslet-Cladiere L."/>
            <person name="Moustafa A."/>
            <person name="Nehr Z."/>
            <person name="Nyvall Collen P."/>
            <person name="Panaud O."/>
            <person name="Partensky F."/>
            <person name="Poulain J."/>
            <person name="Rensing S.A."/>
            <person name="Rousvoal S."/>
            <person name="Samson G."/>
            <person name="Symeonidi A."/>
            <person name="Weissenbach J."/>
            <person name="Zambounis A."/>
            <person name="Wincker P."/>
            <person name="Boyen C."/>
        </authorList>
    </citation>
    <scope>NUCLEOTIDE SEQUENCE [LARGE SCALE GENOMIC DNA]</scope>
    <source>
        <strain evidence="2">cv. Stackhouse</strain>
    </source>
</reference>
<keyword evidence="2" id="KW-1185">Reference proteome</keyword>
<proteinExistence type="predicted"/>